<sequence length="73" mass="7584">MESAGSLGSRMTNELLTETALGYGSESLTESDEPEGYRGESAEEAVGTLLTGWPGHCGMQSRACRGEGQGGRS</sequence>
<protein>
    <submittedName>
        <fullName evidence="2">Uncharacterized protein</fullName>
    </submittedName>
</protein>
<reference evidence="2 3" key="1">
    <citation type="journal article" date="2013" name="Nat. Commun.">
        <title>The evolution and pathogenic mechanisms of the rice sheath blight pathogen.</title>
        <authorList>
            <person name="Zheng A."/>
            <person name="Lin R."/>
            <person name="Xu L."/>
            <person name="Qin P."/>
            <person name="Tang C."/>
            <person name="Ai P."/>
            <person name="Zhang D."/>
            <person name="Liu Y."/>
            <person name="Sun Z."/>
            <person name="Feng H."/>
            <person name="Wang Y."/>
            <person name="Chen Y."/>
            <person name="Liang X."/>
            <person name="Fu R."/>
            <person name="Li Q."/>
            <person name="Zhang J."/>
            <person name="Yu X."/>
            <person name="Xie Z."/>
            <person name="Ding L."/>
            <person name="Guan P."/>
            <person name="Tang J."/>
            <person name="Liang Y."/>
            <person name="Wang S."/>
            <person name="Deng Q."/>
            <person name="Li S."/>
            <person name="Zhu J."/>
            <person name="Wang L."/>
            <person name="Liu H."/>
            <person name="Li P."/>
        </authorList>
    </citation>
    <scope>NUCLEOTIDE SEQUENCE [LARGE SCALE GENOMIC DNA]</scope>
    <source>
        <strain evidence="3">AG-1 IA</strain>
    </source>
</reference>
<evidence type="ECO:0000313" key="3">
    <source>
        <dbReference type="Proteomes" id="UP000011668"/>
    </source>
</evidence>
<dbReference type="Proteomes" id="UP000011668">
    <property type="component" value="Unassembled WGS sequence"/>
</dbReference>
<dbReference type="AlphaFoldDB" id="L8X4E0"/>
<organism evidence="2 3">
    <name type="scientific">Thanatephorus cucumeris (strain AG1-IA)</name>
    <name type="common">Rice sheath blight fungus</name>
    <name type="synonym">Rhizoctonia solani</name>
    <dbReference type="NCBI Taxonomy" id="983506"/>
    <lineage>
        <taxon>Eukaryota</taxon>
        <taxon>Fungi</taxon>
        <taxon>Dikarya</taxon>
        <taxon>Basidiomycota</taxon>
        <taxon>Agaricomycotina</taxon>
        <taxon>Agaricomycetes</taxon>
        <taxon>Cantharellales</taxon>
        <taxon>Ceratobasidiaceae</taxon>
        <taxon>Rhizoctonia</taxon>
        <taxon>Rhizoctonia solani AG-1</taxon>
    </lineage>
</organism>
<evidence type="ECO:0000256" key="1">
    <source>
        <dbReference type="SAM" id="MobiDB-lite"/>
    </source>
</evidence>
<dbReference type="HOGENOM" id="CLU_2706514_0_0_1"/>
<gene>
    <name evidence="2" type="ORF">AG1IA_01993</name>
</gene>
<keyword evidence="3" id="KW-1185">Reference proteome</keyword>
<accession>L8X4E0</accession>
<name>L8X4E0_THACA</name>
<evidence type="ECO:0000313" key="2">
    <source>
        <dbReference type="EMBL" id="ELU43977.1"/>
    </source>
</evidence>
<feature type="region of interest" description="Disordered" evidence="1">
    <location>
        <begin position="1"/>
        <end position="42"/>
    </location>
</feature>
<proteinExistence type="predicted"/>
<dbReference type="EMBL" id="AFRT01000453">
    <property type="protein sequence ID" value="ELU43977.1"/>
    <property type="molecule type" value="Genomic_DNA"/>
</dbReference>
<comment type="caution">
    <text evidence="2">The sequence shown here is derived from an EMBL/GenBank/DDBJ whole genome shotgun (WGS) entry which is preliminary data.</text>
</comment>